<dbReference type="Proteomes" id="UP000030745">
    <property type="component" value="Unassembled WGS sequence"/>
</dbReference>
<dbReference type="Pfam" id="PF06185">
    <property type="entry name" value="YecM"/>
    <property type="match status" value="1"/>
</dbReference>
<dbReference type="PANTHER" id="PTHR37519">
    <property type="match status" value="1"/>
</dbReference>
<dbReference type="InterPro" id="IPR010393">
    <property type="entry name" value="DUF991_YecM-like"/>
</dbReference>
<protein>
    <submittedName>
        <fullName evidence="1">Uncharacterized protein</fullName>
    </submittedName>
</protein>
<gene>
    <name evidence="1" type="ORF">SPRG_00212</name>
</gene>
<proteinExistence type="predicted"/>
<evidence type="ECO:0000313" key="2">
    <source>
        <dbReference type="Proteomes" id="UP000030745"/>
    </source>
</evidence>
<keyword evidence="2" id="KW-1185">Reference proteome</keyword>
<dbReference type="EMBL" id="KK583189">
    <property type="protein sequence ID" value="KDO35363.1"/>
    <property type="molecule type" value="Genomic_DNA"/>
</dbReference>
<dbReference type="OrthoDB" id="17928at2759"/>
<accession>A0A067CXY8</accession>
<sequence length="233" mass="26138">MRWVLDTRRLGRRSRRMDLSTVAATGFAPSTPPHAWTPETFASYLANETPKFVAFVHSSLLALQTPGSSACHLRFLDKMQIEQASAWTLDHICYRCEEEAEYTHLARTVLPAMATLLVESEVGGRPIATFKLHAAIPLAGGCSVDVLEVPMPKRGSFYKRGLEHAEIVVPFDLVQFIKAQKNDEIVWDLKGMAKDFNREARIALGANYSVKFHEQTLESVIAEELRLLQHESS</sequence>
<dbReference type="AlphaFoldDB" id="A0A067CXY8"/>
<dbReference type="SUPFAM" id="SSF54593">
    <property type="entry name" value="Glyoxalase/Bleomycin resistance protein/Dihydroxybiphenyl dioxygenase"/>
    <property type="match status" value="1"/>
</dbReference>
<dbReference type="GeneID" id="24122864"/>
<dbReference type="Gene3D" id="3.10.180.10">
    <property type="entry name" value="2,3-Dihydroxybiphenyl 1,2-Dioxygenase, domain 1"/>
    <property type="match status" value="1"/>
</dbReference>
<name>A0A067CXY8_SAPPC</name>
<evidence type="ECO:0000313" key="1">
    <source>
        <dbReference type="EMBL" id="KDO35363.1"/>
    </source>
</evidence>
<dbReference type="SMR" id="A0A067CXY8"/>
<dbReference type="VEuPathDB" id="FungiDB:SPRG_00212"/>
<dbReference type="RefSeq" id="XP_012193709.1">
    <property type="nucleotide sequence ID" value="XM_012338319.1"/>
</dbReference>
<dbReference type="KEGG" id="spar:SPRG_00212"/>
<reference evidence="1 2" key="1">
    <citation type="journal article" date="2013" name="PLoS Genet.">
        <title>Distinctive expansion of potential virulence genes in the genome of the oomycete fish pathogen Saprolegnia parasitica.</title>
        <authorList>
            <person name="Jiang R.H."/>
            <person name="de Bruijn I."/>
            <person name="Haas B.J."/>
            <person name="Belmonte R."/>
            <person name="Lobach L."/>
            <person name="Christie J."/>
            <person name="van den Ackerveken G."/>
            <person name="Bottin A."/>
            <person name="Bulone V."/>
            <person name="Diaz-Moreno S.M."/>
            <person name="Dumas B."/>
            <person name="Fan L."/>
            <person name="Gaulin E."/>
            <person name="Govers F."/>
            <person name="Grenville-Briggs L.J."/>
            <person name="Horner N.R."/>
            <person name="Levin J.Z."/>
            <person name="Mammella M."/>
            <person name="Meijer H.J."/>
            <person name="Morris P."/>
            <person name="Nusbaum C."/>
            <person name="Oome S."/>
            <person name="Phillips A.J."/>
            <person name="van Rooyen D."/>
            <person name="Rzeszutek E."/>
            <person name="Saraiva M."/>
            <person name="Secombes C.J."/>
            <person name="Seidl M.F."/>
            <person name="Snel B."/>
            <person name="Stassen J.H."/>
            <person name="Sykes S."/>
            <person name="Tripathy S."/>
            <person name="van den Berg H."/>
            <person name="Vega-Arreguin J.C."/>
            <person name="Wawra S."/>
            <person name="Young S.K."/>
            <person name="Zeng Q."/>
            <person name="Dieguez-Uribeondo J."/>
            <person name="Russ C."/>
            <person name="Tyler B.M."/>
            <person name="van West P."/>
        </authorList>
    </citation>
    <scope>NUCLEOTIDE SEQUENCE [LARGE SCALE GENOMIC DNA]</scope>
    <source>
        <strain evidence="1 2">CBS 223.65</strain>
    </source>
</reference>
<dbReference type="InterPro" id="IPR029068">
    <property type="entry name" value="Glyas_Bleomycin-R_OHBP_Dase"/>
</dbReference>
<organism evidence="1 2">
    <name type="scientific">Saprolegnia parasitica (strain CBS 223.65)</name>
    <dbReference type="NCBI Taxonomy" id="695850"/>
    <lineage>
        <taxon>Eukaryota</taxon>
        <taxon>Sar</taxon>
        <taxon>Stramenopiles</taxon>
        <taxon>Oomycota</taxon>
        <taxon>Saprolegniomycetes</taxon>
        <taxon>Saprolegniales</taxon>
        <taxon>Saprolegniaceae</taxon>
        <taxon>Saprolegnia</taxon>
    </lineage>
</organism>
<dbReference type="PANTHER" id="PTHR37519:SF1">
    <property type="entry name" value="DIHYDROXYBIPHENYL DIOXYGENASE DOMAIN-CONTAINING PROTEIN"/>
    <property type="match status" value="1"/>
</dbReference>